<evidence type="ECO:0000313" key="8">
    <source>
        <dbReference type="EMBL" id="PHO14718.1"/>
    </source>
</evidence>
<keyword evidence="5" id="KW-0813">Transport</keyword>
<keyword evidence="4 5" id="KW-0472">Membrane</keyword>
<dbReference type="EMBL" id="CP032101">
    <property type="protein sequence ID" value="AXX86674.1"/>
    <property type="molecule type" value="Genomic_DNA"/>
</dbReference>
<dbReference type="PROSITE" id="PS50928">
    <property type="entry name" value="ABC_TM1"/>
    <property type="match status" value="1"/>
</dbReference>
<keyword evidence="9" id="KW-1185">Reference proteome</keyword>
<name>A0A347TJ96_9BACT</name>
<evidence type="ECO:0000313" key="9">
    <source>
        <dbReference type="Proteomes" id="UP000224740"/>
    </source>
</evidence>
<dbReference type="PANTHER" id="PTHR43470">
    <property type="entry name" value="PHOSPHATE TRANSPORT SYSTEM PERMEASE PROTEIN PSTA-RELATED"/>
    <property type="match status" value="1"/>
</dbReference>
<dbReference type="SUPFAM" id="SSF161098">
    <property type="entry name" value="MetI-like"/>
    <property type="match status" value="1"/>
</dbReference>
<feature type="transmembrane region" description="Helical" evidence="5">
    <location>
        <begin position="104"/>
        <end position="124"/>
    </location>
</feature>
<dbReference type="Proteomes" id="UP000224740">
    <property type="component" value="Unassembled WGS sequence"/>
</dbReference>
<comment type="subcellular location">
    <subcellularLocation>
        <location evidence="1 5">Cell membrane</location>
        <topology evidence="1 5">Multi-pass membrane protein</topology>
    </subcellularLocation>
</comment>
<feature type="domain" description="ABC transmembrane type-1" evidence="6">
    <location>
        <begin position="65"/>
        <end position="275"/>
    </location>
</feature>
<comment type="similarity">
    <text evidence="5">Belongs to the binding-protein-dependent transport system permease family.</text>
</comment>
<evidence type="ECO:0000256" key="3">
    <source>
        <dbReference type="ARBA" id="ARBA00022989"/>
    </source>
</evidence>
<feature type="transmembrane region" description="Helical" evidence="5">
    <location>
        <begin position="9"/>
        <end position="30"/>
    </location>
</feature>
<dbReference type="Pfam" id="PF00528">
    <property type="entry name" value="BPD_transp_1"/>
    <property type="match status" value="1"/>
</dbReference>
<evidence type="ECO:0000313" key="10">
    <source>
        <dbReference type="Proteomes" id="UP000264693"/>
    </source>
</evidence>
<reference evidence="9" key="1">
    <citation type="submission" date="2017-09" db="EMBL/GenBank/DDBJ databases">
        <title>Arcobacter canalis sp. nov., a new species isolated from a water canal contaminated with urban sewage.</title>
        <authorList>
            <person name="Perez-Cataluna A."/>
            <person name="Salas-Masso N."/>
            <person name="Figueras M.J."/>
        </authorList>
    </citation>
    <scope>NUCLEOTIDE SEQUENCE [LARGE SCALE GENOMIC DNA]</scope>
    <source>
        <strain evidence="9">CECT 7727</strain>
    </source>
</reference>
<dbReference type="RefSeq" id="WP_099311710.1">
    <property type="nucleotide sequence ID" value="NZ_CP032101.1"/>
</dbReference>
<gene>
    <name evidence="7" type="ORF">AMRN_0922</name>
    <name evidence="8" type="ORF">CPH92_10605</name>
</gene>
<reference evidence="8" key="2">
    <citation type="submission" date="2017-09" db="EMBL/GenBank/DDBJ databases">
        <authorList>
            <person name="Perez-Cataluna A."/>
            <person name="Figueras M.J."/>
            <person name="Salas-Masso N."/>
        </authorList>
    </citation>
    <scope>NUCLEOTIDE SEQUENCE</scope>
    <source>
        <strain evidence="8">CECT 7727</strain>
    </source>
</reference>
<evidence type="ECO:0000313" key="7">
    <source>
        <dbReference type="EMBL" id="AXX86674.1"/>
    </source>
</evidence>
<evidence type="ECO:0000256" key="5">
    <source>
        <dbReference type="RuleBase" id="RU363032"/>
    </source>
</evidence>
<sequence length="289" mass="32313">MKYKLYKLILYVFTLGAIFLVYTLLGFVLYKGLASISLELIFQDTDVVNALLLKQRVFDGIFPAIVGTLMLIILSLAFSFIFGFASGIYLSVYANKKAKEYINFCFELLSSVPSILIGLFFLLLSIYLHEEFLTNFLPSLFLSSLALALLVMPYIVKNTQYALDSIPKHIKLLSLKLGLSKTKNLFLVLIPYCSKELLSGIFLALGRACEDTAVIMLTGAVASVGIASSIFSKYEALPFYIYYISTNYADQTELNQAFSAALILLIISLVLFLLTKLIQKGVKRKDGYY</sequence>
<dbReference type="PANTHER" id="PTHR43470:SF3">
    <property type="entry name" value="PHOSPHATE TRANSPORT SYSTEM PERMEASE PROTEIN PSTA-RELATED"/>
    <property type="match status" value="1"/>
</dbReference>
<dbReference type="GO" id="GO:0055085">
    <property type="term" value="P:transmembrane transport"/>
    <property type="evidence" value="ECO:0007669"/>
    <property type="project" value="InterPro"/>
</dbReference>
<evidence type="ECO:0000259" key="6">
    <source>
        <dbReference type="PROSITE" id="PS50928"/>
    </source>
</evidence>
<dbReference type="Gene3D" id="1.10.3720.10">
    <property type="entry name" value="MetI-like"/>
    <property type="match status" value="1"/>
</dbReference>
<dbReference type="KEGG" id="amar:AMRN_0922"/>
<dbReference type="Proteomes" id="UP000264693">
    <property type="component" value="Chromosome"/>
</dbReference>
<dbReference type="GO" id="GO:0005886">
    <property type="term" value="C:plasma membrane"/>
    <property type="evidence" value="ECO:0007669"/>
    <property type="project" value="UniProtKB-SubCell"/>
</dbReference>
<dbReference type="InterPro" id="IPR035906">
    <property type="entry name" value="MetI-like_sf"/>
</dbReference>
<accession>A0A347TJ96</accession>
<keyword evidence="3 5" id="KW-1133">Transmembrane helix</keyword>
<evidence type="ECO:0000256" key="4">
    <source>
        <dbReference type="ARBA" id="ARBA00023136"/>
    </source>
</evidence>
<feature type="transmembrane region" description="Helical" evidence="5">
    <location>
        <begin position="136"/>
        <end position="156"/>
    </location>
</feature>
<dbReference type="EMBL" id="NXAO01000048">
    <property type="protein sequence ID" value="PHO14718.1"/>
    <property type="molecule type" value="Genomic_DNA"/>
</dbReference>
<dbReference type="AlphaFoldDB" id="A0A347TJ96"/>
<feature type="transmembrane region" description="Helical" evidence="5">
    <location>
        <begin position="254"/>
        <end position="275"/>
    </location>
</feature>
<feature type="transmembrane region" description="Helical" evidence="5">
    <location>
        <begin position="61"/>
        <end position="92"/>
    </location>
</feature>
<keyword evidence="2 5" id="KW-0812">Transmembrane</keyword>
<evidence type="ECO:0000256" key="1">
    <source>
        <dbReference type="ARBA" id="ARBA00004651"/>
    </source>
</evidence>
<proteinExistence type="inferred from homology"/>
<feature type="transmembrane region" description="Helical" evidence="5">
    <location>
        <begin position="213"/>
        <end position="234"/>
    </location>
</feature>
<protein>
    <submittedName>
        <fullName evidence="8">Phosphate ABC transporter permease</fullName>
    </submittedName>
    <submittedName>
        <fullName evidence="7">Phosphate ABC transporter, permease protein</fullName>
    </submittedName>
</protein>
<evidence type="ECO:0000256" key="2">
    <source>
        <dbReference type="ARBA" id="ARBA00022692"/>
    </source>
</evidence>
<dbReference type="InterPro" id="IPR000515">
    <property type="entry name" value="MetI-like"/>
</dbReference>
<organism evidence="7 10">
    <name type="scientific">Malaciobacter marinus</name>
    <dbReference type="NCBI Taxonomy" id="505249"/>
    <lineage>
        <taxon>Bacteria</taxon>
        <taxon>Pseudomonadati</taxon>
        <taxon>Campylobacterota</taxon>
        <taxon>Epsilonproteobacteria</taxon>
        <taxon>Campylobacterales</taxon>
        <taxon>Arcobacteraceae</taxon>
        <taxon>Malaciobacter</taxon>
    </lineage>
</organism>
<reference evidence="7 10" key="3">
    <citation type="submission" date="2018-08" db="EMBL/GenBank/DDBJ databases">
        <title>Complete genome of the Arcobacter marinus type strain JCM 15502.</title>
        <authorList>
            <person name="Miller W.G."/>
            <person name="Yee E."/>
            <person name="Huynh S."/>
            <person name="Parker C.T."/>
        </authorList>
    </citation>
    <scope>NUCLEOTIDE SEQUENCE [LARGE SCALE GENOMIC DNA]</scope>
    <source>
        <strain evidence="7 10">JCM 15502</strain>
    </source>
</reference>